<dbReference type="RefSeq" id="WP_345710625.1">
    <property type="nucleotide sequence ID" value="NZ_BAABIL010000041.1"/>
</dbReference>
<organism evidence="2 3">
    <name type="scientific">Kineococcus glutinatus</name>
    <dbReference type="NCBI Taxonomy" id="1070872"/>
    <lineage>
        <taxon>Bacteria</taxon>
        <taxon>Bacillati</taxon>
        <taxon>Actinomycetota</taxon>
        <taxon>Actinomycetes</taxon>
        <taxon>Kineosporiales</taxon>
        <taxon>Kineosporiaceae</taxon>
        <taxon>Kineococcus</taxon>
    </lineage>
</organism>
<name>A0ABP9H8C5_9ACTN</name>
<reference evidence="3" key="1">
    <citation type="journal article" date="2019" name="Int. J. Syst. Evol. Microbiol.">
        <title>The Global Catalogue of Microorganisms (GCM) 10K type strain sequencing project: providing services to taxonomists for standard genome sequencing and annotation.</title>
        <authorList>
            <consortium name="The Broad Institute Genomics Platform"/>
            <consortium name="The Broad Institute Genome Sequencing Center for Infectious Disease"/>
            <person name="Wu L."/>
            <person name="Ma J."/>
        </authorList>
    </citation>
    <scope>NUCLEOTIDE SEQUENCE [LARGE SCALE GENOMIC DNA]</scope>
    <source>
        <strain evidence="3">JCM 18126</strain>
    </source>
</reference>
<evidence type="ECO:0000313" key="3">
    <source>
        <dbReference type="Proteomes" id="UP001501195"/>
    </source>
</evidence>
<keyword evidence="1" id="KW-1133">Transmembrane helix</keyword>
<feature type="transmembrane region" description="Helical" evidence="1">
    <location>
        <begin position="63"/>
        <end position="80"/>
    </location>
</feature>
<gene>
    <name evidence="2" type="ORF">GCM10023225_03820</name>
</gene>
<sequence>MSLNMSGRATTNLPTRTAGQWLSLIAGAAFVLIGLAGFFVTGFSGWTEHDQEQTLLGLSLNPLHNVVHLALGALGLVMWRRAVLARWYGVVLFVGYTGALVLGLTTRNEPHNDVLNLNQPDDVLHGLLAVLGLIIAFVPVRTERRPSTAELR</sequence>
<accession>A0ABP9H8C5</accession>
<dbReference type="Proteomes" id="UP001501195">
    <property type="component" value="Unassembled WGS sequence"/>
</dbReference>
<feature type="transmembrane region" description="Helical" evidence="1">
    <location>
        <begin position="87"/>
        <end position="104"/>
    </location>
</feature>
<keyword evidence="3" id="KW-1185">Reference proteome</keyword>
<evidence type="ECO:0008006" key="4">
    <source>
        <dbReference type="Google" id="ProtNLM"/>
    </source>
</evidence>
<feature type="transmembrane region" description="Helical" evidence="1">
    <location>
        <begin position="21"/>
        <end position="43"/>
    </location>
</feature>
<keyword evidence="1" id="KW-0472">Membrane</keyword>
<keyword evidence="1" id="KW-0812">Transmembrane</keyword>
<protein>
    <recommendedName>
        <fullName evidence="4">DUF4383 domain-containing protein</fullName>
    </recommendedName>
</protein>
<dbReference type="Pfam" id="PF14325">
    <property type="entry name" value="DUF4383"/>
    <property type="match status" value="1"/>
</dbReference>
<evidence type="ECO:0000256" key="1">
    <source>
        <dbReference type="SAM" id="Phobius"/>
    </source>
</evidence>
<comment type="caution">
    <text evidence="2">The sequence shown here is derived from an EMBL/GenBank/DDBJ whole genome shotgun (WGS) entry which is preliminary data.</text>
</comment>
<evidence type="ECO:0000313" key="2">
    <source>
        <dbReference type="EMBL" id="GAA4963817.1"/>
    </source>
</evidence>
<feature type="transmembrane region" description="Helical" evidence="1">
    <location>
        <begin position="124"/>
        <end position="142"/>
    </location>
</feature>
<proteinExistence type="predicted"/>
<dbReference type="EMBL" id="BAABIL010000041">
    <property type="protein sequence ID" value="GAA4963817.1"/>
    <property type="molecule type" value="Genomic_DNA"/>
</dbReference>